<evidence type="ECO:0000256" key="5">
    <source>
        <dbReference type="ARBA" id="ARBA00022737"/>
    </source>
</evidence>
<keyword evidence="7" id="KW-0067">ATP-binding</keyword>
<evidence type="ECO:0000313" key="14">
    <source>
        <dbReference type="EMBL" id="KAJ3119250.1"/>
    </source>
</evidence>
<feature type="transmembrane region" description="Helical" evidence="11">
    <location>
        <begin position="863"/>
        <end position="881"/>
    </location>
</feature>
<evidence type="ECO:0000256" key="9">
    <source>
        <dbReference type="ARBA" id="ARBA00023136"/>
    </source>
</evidence>
<feature type="coiled-coil region" evidence="10">
    <location>
        <begin position="754"/>
        <end position="781"/>
    </location>
</feature>
<dbReference type="GO" id="GO:0000329">
    <property type="term" value="C:fungal-type vacuole membrane"/>
    <property type="evidence" value="ECO:0007669"/>
    <property type="project" value="UniProtKB-ARBA"/>
</dbReference>
<dbReference type="SUPFAM" id="SSF90123">
    <property type="entry name" value="ABC transporter transmembrane region"/>
    <property type="match status" value="2"/>
</dbReference>
<evidence type="ECO:0000256" key="4">
    <source>
        <dbReference type="ARBA" id="ARBA00022692"/>
    </source>
</evidence>
<feature type="transmembrane region" description="Helical" evidence="11">
    <location>
        <begin position="481"/>
        <end position="497"/>
    </location>
</feature>
<proteinExistence type="inferred from homology"/>
<name>A0AAD5T090_9FUNG</name>
<evidence type="ECO:0000256" key="8">
    <source>
        <dbReference type="ARBA" id="ARBA00022989"/>
    </source>
</evidence>
<dbReference type="GO" id="GO:0016887">
    <property type="term" value="F:ATP hydrolysis activity"/>
    <property type="evidence" value="ECO:0007669"/>
    <property type="project" value="InterPro"/>
</dbReference>
<dbReference type="Proteomes" id="UP001211907">
    <property type="component" value="Unassembled WGS sequence"/>
</dbReference>
<dbReference type="Pfam" id="PF00005">
    <property type="entry name" value="ABC_tran"/>
    <property type="match status" value="2"/>
</dbReference>
<dbReference type="Gene3D" id="3.40.50.300">
    <property type="entry name" value="P-loop containing nucleotide triphosphate hydrolases"/>
    <property type="match status" value="2"/>
</dbReference>
<feature type="domain" description="ABC transmembrane type-1" evidence="13">
    <location>
        <begin position="901"/>
        <end position="1088"/>
    </location>
</feature>
<dbReference type="InterPro" id="IPR027417">
    <property type="entry name" value="P-loop_NTPase"/>
</dbReference>
<dbReference type="EMBL" id="JADGJH010001079">
    <property type="protein sequence ID" value="KAJ3119250.1"/>
    <property type="molecule type" value="Genomic_DNA"/>
</dbReference>
<keyword evidence="4 11" id="KW-0812">Transmembrane</keyword>
<feature type="domain" description="ABC transmembrane type-1" evidence="13">
    <location>
        <begin position="237"/>
        <end position="512"/>
    </location>
</feature>
<dbReference type="FunFam" id="3.40.50.300:FF:000610">
    <property type="entry name" value="Multidrug resistance-associated ABC transporter"/>
    <property type="match status" value="1"/>
</dbReference>
<dbReference type="PROSITE" id="PS00211">
    <property type="entry name" value="ABC_TRANSPORTER_1"/>
    <property type="match status" value="2"/>
</dbReference>
<evidence type="ECO:0000256" key="3">
    <source>
        <dbReference type="ARBA" id="ARBA00022448"/>
    </source>
</evidence>
<dbReference type="InterPro" id="IPR050173">
    <property type="entry name" value="ABC_transporter_C-like"/>
</dbReference>
<gene>
    <name evidence="14" type="ORF">HK100_000397</name>
</gene>
<dbReference type="PANTHER" id="PTHR24223">
    <property type="entry name" value="ATP-BINDING CASSETTE SUB-FAMILY C"/>
    <property type="match status" value="1"/>
</dbReference>
<dbReference type="InterPro" id="IPR036640">
    <property type="entry name" value="ABC1_TM_sf"/>
</dbReference>
<feature type="transmembrane region" description="Helical" evidence="11">
    <location>
        <begin position="373"/>
        <end position="396"/>
    </location>
</feature>
<dbReference type="Pfam" id="PF00664">
    <property type="entry name" value="ABC_membrane"/>
    <property type="match status" value="2"/>
</dbReference>
<dbReference type="InterPro" id="IPR003439">
    <property type="entry name" value="ABC_transporter-like_ATP-bd"/>
</dbReference>
<evidence type="ECO:0000256" key="11">
    <source>
        <dbReference type="SAM" id="Phobius"/>
    </source>
</evidence>
<comment type="caution">
    <text evidence="14">The sequence shown here is derived from an EMBL/GenBank/DDBJ whole genome shotgun (WGS) entry which is preliminary data.</text>
</comment>
<dbReference type="GO" id="GO:0140359">
    <property type="term" value="F:ABC-type transporter activity"/>
    <property type="evidence" value="ECO:0007669"/>
    <property type="project" value="InterPro"/>
</dbReference>
<evidence type="ECO:0000259" key="12">
    <source>
        <dbReference type="PROSITE" id="PS50893"/>
    </source>
</evidence>
<feature type="transmembrane region" description="Helical" evidence="11">
    <location>
        <begin position="949"/>
        <end position="966"/>
    </location>
</feature>
<protein>
    <submittedName>
        <fullName evidence="14">Uncharacterized protein</fullName>
    </submittedName>
</protein>
<dbReference type="SUPFAM" id="SSF52540">
    <property type="entry name" value="P-loop containing nucleoside triphosphate hydrolases"/>
    <property type="match status" value="2"/>
</dbReference>
<dbReference type="PROSITE" id="PS50929">
    <property type="entry name" value="ABC_TM1F"/>
    <property type="match status" value="2"/>
</dbReference>
<feature type="transmembrane region" description="Helical" evidence="11">
    <location>
        <begin position="827"/>
        <end position="851"/>
    </location>
</feature>
<keyword evidence="9 11" id="KW-0472">Membrane</keyword>
<feature type="transmembrane region" description="Helical" evidence="11">
    <location>
        <begin position="349"/>
        <end position="367"/>
    </location>
</feature>
<organism evidence="14 15">
    <name type="scientific">Physocladia obscura</name>
    <dbReference type="NCBI Taxonomy" id="109957"/>
    <lineage>
        <taxon>Eukaryota</taxon>
        <taxon>Fungi</taxon>
        <taxon>Fungi incertae sedis</taxon>
        <taxon>Chytridiomycota</taxon>
        <taxon>Chytridiomycota incertae sedis</taxon>
        <taxon>Chytridiomycetes</taxon>
        <taxon>Chytridiales</taxon>
        <taxon>Chytriomycetaceae</taxon>
        <taxon>Physocladia</taxon>
    </lineage>
</organism>
<dbReference type="InterPro" id="IPR044746">
    <property type="entry name" value="ABCC_6TM_D1"/>
</dbReference>
<dbReference type="InterPro" id="IPR017871">
    <property type="entry name" value="ABC_transporter-like_CS"/>
</dbReference>
<dbReference type="PANTHER" id="PTHR24223:SF443">
    <property type="entry name" value="MULTIDRUG-RESISTANCE LIKE PROTEIN 1, ISOFORM I"/>
    <property type="match status" value="1"/>
</dbReference>
<accession>A0AAD5T090</accession>
<feature type="transmembrane region" description="Helical" evidence="11">
    <location>
        <begin position="1034"/>
        <end position="1053"/>
    </location>
</feature>
<comment type="similarity">
    <text evidence="2">Belongs to the ABC transporter superfamily. ABCC family. Conjugate transporter (TC 3.A.1.208) subfamily.</text>
</comment>
<dbReference type="InterPro" id="IPR003593">
    <property type="entry name" value="AAA+_ATPase"/>
</dbReference>
<keyword evidence="15" id="KW-1185">Reference proteome</keyword>
<dbReference type="FunFam" id="3.40.50.300:FF:000997">
    <property type="entry name" value="Multidrug resistance-associated protein 1"/>
    <property type="match status" value="1"/>
</dbReference>
<evidence type="ECO:0000256" key="7">
    <source>
        <dbReference type="ARBA" id="ARBA00022840"/>
    </source>
</evidence>
<dbReference type="GO" id="GO:0005524">
    <property type="term" value="F:ATP binding"/>
    <property type="evidence" value="ECO:0007669"/>
    <property type="project" value="UniProtKB-KW"/>
</dbReference>
<reference evidence="14" key="1">
    <citation type="submission" date="2020-05" db="EMBL/GenBank/DDBJ databases">
        <title>Phylogenomic resolution of chytrid fungi.</title>
        <authorList>
            <person name="Stajich J.E."/>
            <person name="Amses K."/>
            <person name="Simmons R."/>
            <person name="Seto K."/>
            <person name="Myers J."/>
            <person name="Bonds A."/>
            <person name="Quandt C.A."/>
            <person name="Barry K."/>
            <person name="Liu P."/>
            <person name="Grigoriev I."/>
            <person name="Longcore J.E."/>
            <person name="James T.Y."/>
        </authorList>
    </citation>
    <scope>NUCLEOTIDE SEQUENCE</scope>
    <source>
        <strain evidence="14">JEL0513</strain>
    </source>
</reference>
<dbReference type="SMART" id="SM00382">
    <property type="entry name" value="AAA"/>
    <property type="match status" value="2"/>
</dbReference>
<feature type="domain" description="ABC transporter" evidence="12">
    <location>
        <begin position="1128"/>
        <end position="1360"/>
    </location>
</feature>
<keyword evidence="8 11" id="KW-1133">Transmembrane helix</keyword>
<feature type="transmembrane region" description="Helical" evidence="11">
    <location>
        <begin position="263"/>
        <end position="286"/>
    </location>
</feature>
<keyword evidence="6" id="KW-0547">Nucleotide-binding</keyword>
<dbReference type="CDD" id="cd03244">
    <property type="entry name" value="ABCC_MRP_domain2"/>
    <property type="match status" value="1"/>
</dbReference>
<evidence type="ECO:0000256" key="1">
    <source>
        <dbReference type="ARBA" id="ARBA00004128"/>
    </source>
</evidence>
<evidence type="ECO:0000256" key="2">
    <source>
        <dbReference type="ARBA" id="ARBA00009726"/>
    </source>
</evidence>
<sequence length="1380" mass="152645">MGLHAIHDPEEEGFLTLTGNESLETTFPDDFKDIEVEKVLDKKVLFFIQVYAFKVKDTPRLRELLRINNMEIQEKEAAKTGISIGGGLKLAIKKTVDTKFKWMGNEKVELQETNTSSANILSHQMQHQEQTQFLKRIPKTTQAPNVWSFVTMGWLTPLLSLGYRRPLEFEDLPLPKPKDRADYLAIVLKPYYQRLNSYLLAKREKAPGSAKLQPPTPFPELWDALGRFWVAAAFMDALNLGIELLDPFMLQGILYYLESGSTLMFITSPIVLCVLLFLSAMLRTVLGQMAAQTIRNCKFNAQSALTGAVFQKSLKLSNASAKKFSSGRVIQMIDTDVESVVNMLSVSHMLFVTPAQLIAIIACLYLLVGKSVYGVAIAFGIILVIAPFFVISLGVFQTHLSTAGDSRTRMIRELFLAIKTVKLQGAETLFYKRVDGFRRTQLRALVGYSVSIMLFFGIILIIPVATPVATFIVYADTVGDLSPAIIFPALTFLNLIFQPLQSLANNVSGVINGRVSWLRIKEFLACEEAELNFKPAEDATDDDVVVVQEATFGWTRDKEALFKNINLRLKKGKLYIVVGSVGSGKSSLIAALLGEMERREGTVSLFGTVAYCQQQPWLVSDTVKNNVLFGHKEDSARLSRALRVCGLETDLTQFEKGIATEVGEKGIALSGGQKARLALARALYDDADIYLLDDTLAALDAHVSKQTFNDCIRASLANKTRLLVTHNLDVLAAADSIIVMKEGSIIEQGSLEELTAVDGELRRLMKEREVAQTEANQKKNAATNDAIVGEVSRENATGTDVVAEEERRRGAVPGSVYITYFKNGVGLWYLFIVFLTAVFMCSVGFISVVWLVWWSNDVYDIELFQYIWIYTGLSLGNFAAVDKEHSPKSHACASSSPNVLPIGRILNRMNRDVSESDRAVWQFYFNTTLQISNTIIAMAIFIYSTYYVIAVYAVLSIGYYFTLQFYRANNRELKRLVAIYKSPLNAHISESVGGTATLKAFQAGGRAIQRQRQLIDISITPFFIMENLAIWLNLRVRTIIAPIVLMLSLYAVLSNSANAAVMGLAISYASGIAELFAALVRMMSNLEAGMVSVERLEHYASDLPAEAAAEIFGDPKIDEWPSKGEIEVQKLEVKYASREEAVIKDLNLKIDAGQKIGIVGRTGSGKSTFLTALFRLVEPSAGKIFIDGIDIGSLGLHTLRTRIQIIPQDPCLFSGTIRSNIDNEGRFTDSSVWEALELVGLKEYVSSLSSKLSSRVTENGDNLSVGQRQLIILARAVIQNPRILVLDEASSALDAEADERIQQVIRTSFKNGTVISIAHRLNTVADFDKIAVLDAGRLVEFDTPLALLKKKDGVFRGLVDATGVQNAILIAEVAEKHGLQ</sequence>
<dbReference type="InterPro" id="IPR011527">
    <property type="entry name" value="ABC1_TM_dom"/>
</dbReference>
<keyword evidence="10" id="KW-0175">Coiled coil</keyword>
<comment type="subcellular location">
    <subcellularLocation>
        <location evidence="1">Vacuole membrane</location>
        <topology evidence="1">Multi-pass membrane protein</topology>
    </subcellularLocation>
</comment>
<dbReference type="Gene3D" id="1.20.1560.10">
    <property type="entry name" value="ABC transporter type 1, transmembrane domain"/>
    <property type="match status" value="2"/>
</dbReference>
<evidence type="ECO:0000256" key="6">
    <source>
        <dbReference type="ARBA" id="ARBA00022741"/>
    </source>
</evidence>
<feature type="domain" description="ABC transporter" evidence="12">
    <location>
        <begin position="545"/>
        <end position="767"/>
    </location>
</feature>
<dbReference type="CDD" id="cd18580">
    <property type="entry name" value="ABC_6TM_ABCC_D2"/>
    <property type="match status" value="1"/>
</dbReference>
<dbReference type="InterPro" id="IPR044726">
    <property type="entry name" value="ABCC_6TM_D2"/>
</dbReference>
<evidence type="ECO:0000256" key="10">
    <source>
        <dbReference type="SAM" id="Coils"/>
    </source>
</evidence>
<evidence type="ECO:0000259" key="13">
    <source>
        <dbReference type="PROSITE" id="PS50929"/>
    </source>
</evidence>
<dbReference type="CDD" id="cd18579">
    <property type="entry name" value="ABC_6TM_ABCC_D1"/>
    <property type="match status" value="1"/>
</dbReference>
<keyword evidence="3" id="KW-0813">Transport</keyword>
<dbReference type="PROSITE" id="PS50893">
    <property type="entry name" value="ABC_TRANSPORTER_2"/>
    <property type="match status" value="2"/>
</dbReference>
<keyword evidence="5" id="KW-0677">Repeat</keyword>
<evidence type="ECO:0000313" key="15">
    <source>
        <dbReference type="Proteomes" id="UP001211907"/>
    </source>
</evidence>
<dbReference type="CDD" id="cd03250">
    <property type="entry name" value="ABCC_MRP_domain1"/>
    <property type="match status" value="1"/>
</dbReference>
<feature type="transmembrane region" description="Helical" evidence="11">
    <location>
        <begin position="1059"/>
        <end position="1080"/>
    </location>
</feature>
<feature type="transmembrane region" description="Helical" evidence="11">
    <location>
        <begin position="445"/>
        <end position="475"/>
    </location>
</feature>